<dbReference type="Proteomes" id="UP000309997">
    <property type="component" value="Unassembled WGS sequence"/>
</dbReference>
<comment type="caution">
    <text evidence="1">The sequence shown here is derived from an EMBL/GenBank/DDBJ whole genome shotgun (WGS) entry which is preliminary data.</text>
</comment>
<dbReference type="EMBL" id="RCHU02000019">
    <property type="protein sequence ID" value="KAL3564890.1"/>
    <property type="molecule type" value="Genomic_DNA"/>
</dbReference>
<proteinExistence type="predicted"/>
<keyword evidence="2" id="KW-1185">Reference proteome</keyword>
<organism evidence="1 2">
    <name type="scientific">Populus alba</name>
    <name type="common">White poplar</name>
    <dbReference type="NCBI Taxonomy" id="43335"/>
    <lineage>
        <taxon>Eukaryota</taxon>
        <taxon>Viridiplantae</taxon>
        <taxon>Streptophyta</taxon>
        <taxon>Embryophyta</taxon>
        <taxon>Tracheophyta</taxon>
        <taxon>Spermatophyta</taxon>
        <taxon>Magnoliopsida</taxon>
        <taxon>eudicotyledons</taxon>
        <taxon>Gunneridae</taxon>
        <taxon>Pentapetalae</taxon>
        <taxon>rosids</taxon>
        <taxon>fabids</taxon>
        <taxon>Malpighiales</taxon>
        <taxon>Salicaceae</taxon>
        <taxon>Saliceae</taxon>
        <taxon>Populus</taxon>
    </lineage>
</organism>
<sequence>MNKEELKEMEGFQPSFMEEVDNFESLLSELEFLSPPPEVPVNQSSISCNDQGGQNNVINNSIQQTTPFPTSFPETMMEGFPPSSMDDDIFDLQSPLLSPAPEVPVNQGSISCNGQNNVINDSIQQTTQFPTSFPETMTGHGYLTRNATTSQHGEFNQSGPSSPSPWYQPNHNLFDPQCANPLRIQFLSNQGQDDQAAVIPDIDNMQKENFVPQNSGNSTRY</sequence>
<reference evidence="1 2" key="1">
    <citation type="journal article" date="2024" name="Plant Biotechnol. J.">
        <title>Genome and CRISPR/Cas9 system of a widespread forest tree (Populus alba) in the world.</title>
        <authorList>
            <person name="Liu Y.J."/>
            <person name="Jiang P.F."/>
            <person name="Han X.M."/>
            <person name="Li X.Y."/>
            <person name="Wang H.M."/>
            <person name="Wang Y.J."/>
            <person name="Wang X.X."/>
            <person name="Zeng Q.Y."/>
        </authorList>
    </citation>
    <scope>NUCLEOTIDE SEQUENCE [LARGE SCALE GENOMIC DNA]</scope>
    <source>
        <strain evidence="2">cv. PAL-ZL1</strain>
    </source>
</reference>
<accession>A0ACC4AFG2</accession>
<evidence type="ECO:0000313" key="1">
    <source>
        <dbReference type="EMBL" id="KAL3564890.1"/>
    </source>
</evidence>
<protein>
    <submittedName>
        <fullName evidence="1">Uncharacterized protein</fullName>
    </submittedName>
</protein>
<name>A0ACC4AFG2_POPAL</name>
<gene>
    <name evidence="1" type="ORF">D5086_032936</name>
</gene>
<evidence type="ECO:0000313" key="2">
    <source>
        <dbReference type="Proteomes" id="UP000309997"/>
    </source>
</evidence>